<dbReference type="RefSeq" id="WP_188040472.1">
    <property type="nucleotide sequence ID" value="NZ_JACVHF010000010.1"/>
</dbReference>
<dbReference type="EMBL" id="JACVHF010000010">
    <property type="protein sequence ID" value="MBC9784994.1"/>
    <property type="molecule type" value="Genomic_DNA"/>
</dbReference>
<name>A0ABR7T2K0_HELCL</name>
<organism evidence="2 3">
    <name type="scientific">Heliobacterium chlorum</name>
    <dbReference type="NCBI Taxonomy" id="2698"/>
    <lineage>
        <taxon>Bacteria</taxon>
        <taxon>Bacillati</taxon>
        <taxon>Bacillota</taxon>
        <taxon>Clostridia</taxon>
        <taxon>Eubacteriales</taxon>
        <taxon>Heliobacteriaceae</taxon>
        <taxon>Heliobacterium</taxon>
    </lineage>
</organism>
<feature type="domain" description="Metallo-beta-lactamase" evidence="1">
    <location>
        <begin position="22"/>
        <end position="232"/>
    </location>
</feature>
<dbReference type="PANTHER" id="PTHR42951:SF15">
    <property type="entry name" value="METALLO-BETA-LACTAMASE SUPERFAMILY PROTEIN"/>
    <property type="match status" value="1"/>
</dbReference>
<dbReference type="InterPro" id="IPR036866">
    <property type="entry name" value="RibonucZ/Hydroxyglut_hydro"/>
</dbReference>
<dbReference type="Gene3D" id="3.60.15.10">
    <property type="entry name" value="Ribonuclease Z/Hydroxyacylglutathione hydrolase-like"/>
    <property type="match status" value="1"/>
</dbReference>
<dbReference type="Proteomes" id="UP000617402">
    <property type="component" value="Unassembled WGS sequence"/>
</dbReference>
<dbReference type="PANTHER" id="PTHR42951">
    <property type="entry name" value="METALLO-BETA-LACTAMASE DOMAIN-CONTAINING"/>
    <property type="match status" value="1"/>
</dbReference>
<keyword evidence="3" id="KW-1185">Reference proteome</keyword>
<evidence type="ECO:0000313" key="3">
    <source>
        <dbReference type="Proteomes" id="UP000617402"/>
    </source>
</evidence>
<dbReference type="SUPFAM" id="SSF56281">
    <property type="entry name" value="Metallo-hydrolase/oxidoreductase"/>
    <property type="match status" value="1"/>
</dbReference>
<dbReference type="InterPro" id="IPR001279">
    <property type="entry name" value="Metallo-B-lactamas"/>
</dbReference>
<reference evidence="2 3" key="1">
    <citation type="submission" date="2020-07" db="EMBL/GenBank/DDBJ databases">
        <title>Draft whole-genome sequence of Heliobacterium chlorum DSM 3682, type strain.</title>
        <authorList>
            <person name="Kyndt J.A."/>
            <person name="Meyer T.E."/>
            <person name="Imhoff J.F."/>
        </authorList>
    </citation>
    <scope>NUCLEOTIDE SEQUENCE [LARGE SCALE GENOMIC DNA]</scope>
    <source>
        <strain evidence="2 3">DSM 3682</strain>
    </source>
</reference>
<dbReference type="InterPro" id="IPR050855">
    <property type="entry name" value="NDM-1-like"/>
</dbReference>
<sequence>MKIADGIEMLSISAMVLGRVNTIYPTLLYDNETVLLVDTGFPGQLPLLREAIEKAGIPYAKLNKVIITHQDIDHIGNLAAIQNESPYQIEVFSSEQEKPFIQGEKRLVKMMKPEAIEKAVESLPKDLPEEMRKAFKYTLENPPKGTIDRVVEDGQILPYCGGITMILTPGHTPGHVCLYHQPSKTLIAGDAMNLIDGQLTGPNPQYTNNVNEAFESLKKLNMFDIERVISYHGGLFQGNVNQSIEEITKNNI</sequence>
<dbReference type="CDD" id="cd07721">
    <property type="entry name" value="yflN-like_MBL-fold"/>
    <property type="match status" value="1"/>
</dbReference>
<accession>A0ABR7T2K0</accession>
<comment type="caution">
    <text evidence="2">The sequence shown here is derived from an EMBL/GenBank/DDBJ whole genome shotgun (WGS) entry which is preliminary data.</text>
</comment>
<dbReference type="Pfam" id="PF00753">
    <property type="entry name" value="Lactamase_B"/>
    <property type="match status" value="1"/>
</dbReference>
<protein>
    <submittedName>
        <fullName evidence="2">MBL fold metallo-hydrolase</fullName>
    </submittedName>
</protein>
<proteinExistence type="predicted"/>
<evidence type="ECO:0000259" key="1">
    <source>
        <dbReference type="SMART" id="SM00849"/>
    </source>
</evidence>
<dbReference type="SMART" id="SM00849">
    <property type="entry name" value="Lactamase_B"/>
    <property type="match status" value="1"/>
</dbReference>
<gene>
    <name evidence="2" type="ORF">H1S01_10785</name>
</gene>
<evidence type="ECO:0000313" key="2">
    <source>
        <dbReference type="EMBL" id="MBC9784994.1"/>
    </source>
</evidence>